<feature type="transmembrane region" description="Helical" evidence="22">
    <location>
        <begin position="47"/>
        <end position="67"/>
    </location>
</feature>
<dbReference type="GO" id="GO:0046872">
    <property type="term" value="F:metal ion binding"/>
    <property type="evidence" value="ECO:0007669"/>
    <property type="project" value="UniProtKB-KW"/>
</dbReference>
<keyword evidence="11 24" id="KW-0560">Oxidoreductase</keyword>
<comment type="similarity">
    <text evidence="16">In the central section; belongs to the NarJ/NarW family.</text>
</comment>
<feature type="transmembrane region" description="Helical" evidence="22">
    <location>
        <begin position="6"/>
        <end position="26"/>
    </location>
</feature>
<evidence type="ECO:0000256" key="17">
    <source>
        <dbReference type="ARBA" id="ARBA00061196"/>
    </source>
</evidence>
<dbReference type="EMBL" id="UASJ01000001">
    <property type="protein sequence ID" value="SQB64792.1"/>
    <property type="molecule type" value="Genomic_DNA"/>
</dbReference>
<comment type="similarity">
    <text evidence="18">In the N-terminal section; belongs to the nitrate reductase alpha subunit family.</text>
</comment>
<accession>A0A2X2YAE8</accession>
<protein>
    <recommendedName>
        <fullName evidence="19">Nitrate reductase-like protein NarX</fullName>
    </recommendedName>
</protein>
<dbReference type="InterPro" id="IPR051936">
    <property type="entry name" value="Heme-iron_electron_transfer"/>
</dbReference>
<dbReference type="GO" id="GO:0019645">
    <property type="term" value="P:anaerobic electron transport chain"/>
    <property type="evidence" value="ECO:0007669"/>
    <property type="project" value="TreeGrafter"/>
</dbReference>
<evidence type="ECO:0000256" key="19">
    <source>
        <dbReference type="ARBA" id="ARBA00071287"/>
    </source>
</evidence>
<keyword evidence="10 22" id="KW-1133">Transmembrane helix</keyword>
<evidence type="ECO:0000256" key="18">
    <source>
        <dbReference type="ARBA" id="ARBA00061480"/>
    </source>
</evidence>
<dbReference type="GO" id="GO:0042128">
    <property type="term" value="P:nitrate assimilation"/>
    <property type="evidence" value="ECO:0007669"/>
    <property type="project" value="UniProtKB-KW"/>
</dbReference>
<feature type="transmembrane region" description="Helical" evidence="22">
    <location>
        <begin position="128"/>
        <end position="146"/>
    </location>
</feature>
<evidence type="ECO:0000256" key="5">
    <source>
        <dbReference type="ARBA" id="ARBA00022475"/>
    </source>
</evidence>
<keyword evidence="7 22" id="KW-0812">Transmembrane</keyword>
<evidence type="ECO:0000256" key="10">
    <source>
        <dbReference type="ARBA" id="ARBA00022989"/>
    </source>
</evidence>
<keyword evidence="4" id="KW-0813">Transport</keyword>
<dbReference type="GO" id="GO:0020037">
    <property type="term" value="F:heme binding"/>
    <property type="evidence" value="ECO:0007669"/>
    <property type="project" value="TreeGrafter"/>
</dbReference>
<feature type="binding site" description="axial binding residue" evidence="20">
    <location>
        <position position="56"/>
    </location>
    <ligand>
        <name>heme b</name>
        <dbReference type="ChEBI" id="CHEBI:60344"/>
        <label>1</label>
    </ligand>
    <ligandPart>
        <name>Fe</name>
        <dbReference type="ChEBI" id="CHEBI:18248"/>
    </ligandPart>
</feature>
<dbReference type="Gene3D" id="1.20.950.20">
    <property type="entry name" value="Transmembrane di-heme cytochromes, Chain C"/>
    <property type="match status" value="1"/>
</dbReference>
<keyword evidence="5" id="KW-1003">Cell membrane</keyword>
<dbReference type="GO" id="GO:0005886">
    <property type="term" value="C:plasma membrane"/>
    <property type="evidence" value="ECO:0007669"/>
    <property type="project" value="UniProtKB-SubCell"/>
</dbReference>
<dbReference type="GO" id="GO:0008940">
    <property type="term" value="F:nitrate reductase activity"/>
    <property type="evidence" value="ECO:0007669"/>
    <property type="project" value="InterPro"/>
</dbReference>
<comment type="similarity">
    <text evidence="17">In the C-terminal section; belongs to the nitrate reductase gamma subunit family.</text>
</comment>
<evidence type="ECO:0000313" key="25">
    <source>
        <dbReference type="Proteomes" id="UP000250245"/>
    </source>
</evidence>
<evidence type="ECO:0000256" key="3">
    <source>
        <dbReference type="ARBA" id="ARBA00004651"/>
    </source>
</evidence>
<dbReference type="RefSeq" id="WP_013189395.1">
    <property type="nucleotide sequence ID" value="NZ_CP068112.1"/>
</dbReference>
<feature type="region of interest" description="Disordered" evidence="21">
    <location>
        <begin position="235"/>
        <end position="257"/>
    </location>
</feature>
<dbReference type="InterPro" id="IPR036197">
    <property type="entry name" value="NarG-like_sf"/>
</dbReference>
<proteinExistence type="inferred from homology"/>
<keyword evidence="8" id="KW-0479">Metal-binding</keyword>
<keyword evidence="6 20" id="KW-0349">Heme</keyword>
<comment type="cofactor">
    <cofactor evidence="1">
        <name>Mo-bis(molybdopterin guanine dinucleotide)</name>
        <dbReference type="ChEBI" id="CHEBI:60539"/>
    </cofactor>
</comment>
<dbReference type="GO" id="GO:0009325">
    <property type="term" value="C:nitrate reductase complex"/>
    <property type="evidence" value="ECO:0007669"/>
    <property type="project" value="InterPro"/>
</dbReference>
<evidence type="ECO:0000256" key="16">
    <source>
        <dbReference type="ARBA" id="ARBA00061095"/>
    </source>
</evidence>
<feature type="transmembrane region" description="Helical" evidence="22">
    <location>
        <begin position="191"/>
        <end position="216"/>
    </location>
</feature>
<feature type="transmembrane region" description="Helical" evidence="22">
    <location>
        <begin position="87"/>
        <end position="107"/>
    </location>
</feature>
<dbReference type="AlphaFoldDB" id="A0A2X2YAE8"/>
<dbReference type="Pfam" id="PF02665">
    <property type="entry name" value="Nitrate_red_gam"/>
    <property type="match status" value="1"/>
</dbReference>
<keyword evidence="12 20" id="KW-0408">Iron</keyword>
<evidence type="ECO:0000256" key="9">
    <source>
        <dbReference type="ARBA" id="ARBA00022982"/>
    </source>
</evidence>
<feature type="compositionally biased region" description="Basic and acidic residues" evidence="21">
    <location>
        <begin position="248"/>
        <end position="257"/>
    </location>
</feature>
<dbReference type="InterPro" id="IPR003816">
    <property type="entry name" value="Nitrate_red_gam"/>
</dbReference>
<evidence type="ECO:0000256" key="22">
    <source>
        <dbReference type="SAM" id="Phobius"/>
    </source>
</evidence>
<dbReference type="OMA" id="FLPMSQK"/>
<evidence type="ECO:0000256" key="8">
    <source>
        <dbReference type="ARBA" id="ARBA00022723"/>
    </source>
</evidence>
<comment type="subcellular location">
    <subcellularLocation>
        <location evidence="3">Cell membrane</location>
        <topology evidence="3">Multi-pass membrane protein</topology>
    </subcellularLocation>
</comment>
<dbReference type="Proteomes" id="UP000250245">
    <property type="component" value="Unassembled WGS sequence"/>
</dbReference>
<evidence type="ECO:0000256" key="7">
    <source>
        <dbReference type="ARBA" id="ARBA00022692"/>
    </source>
</evidence>
<evidence type="ECO:0000256" key="12">
    <source>
        <dbReference type="ARBA" id="ARBA00023004"/>
    </source>
</evidence>
<comment type="cofactor">
    <cofactor evidence="2">
        <name>heme b</name>
        <dbReference type="ChEBI" id="CHEBI:60344"/>
    </cofactor>
</comment>
<dbReference type="SUPFAM" id="SSF103501">
    <property type="entry name" value="Respiratory nitrate reductase 1 gamma chain"/>
    <property type="match status" value="1"/>
</dbReference>
<reference evidence="24 25" key="1">
    <citation type="submission" date="2018-06" db="EMBL/GenBank/DDBJ databases">
        <authorList>
            <consortium name="Pathogen Informatics"/>
            <person name="Doyle S."/>
        </authorList>
    </citation>
    <scope>NUCLEOTIDE SEQUENCE [LARGE SCALE GENOMIC DNA]</scope>
    <source>
        <strain evidence="24 25">NCTC11820</strain>
    </source>
</reference>
<dbReference type="PANTHER" id="PTHR30598">
    <property type="entry name" value="NITRATE REDUCTASE PRIVATE CHAPERONE, REDOX ENZYME MATURATION PROTEIN REMP FAMILY"/>
    <property type="match status" value="1"/>
</dbReference>
<evidence type="ECO:0000256" key="6">
    <source>
        <dbReference type="ARBA" id="ARBA00022617"/>
    </source>
</evidence>
<dbReference type="GeneID" id="55565560"/>
<evidence type="ECO:0000256" key="14">
    <source>
        <dbReference type="ARBA" id="ARBA00023136"/>
    </source>
</evidence>
<evidence type="ECO:0000256" key="11">
    <source>
        <dbReference type="ARBA" id="ARBA00023002"/>
    </source>
</evidence>
<feature type="binding site" description="axial binding residue" evidence="20">
    <location>
        <position position="190"/>
    </location>
    <ligand>
        <name>heme b</name>
        <dbReference type="ChEBI" id="CHEBI:60344"/>
        <label>1</label>
    </ligand>
    <ligandPart>
        <name>Fe</name>
        <dbReference type="ChEBI" id="CHEBI:18248"/>
    </ligandPart>
</feature>
<evidence type="ECO:0000313" key="24">
    <source>
        <dbReference type="EMBL" id="SQB64792.1"/>
    </source>
</evidence>
<evidence type="ECO:0000256" key="13">
    <source>
        <dbReference type="ARBA" id="ARBA00023063"/>
    </source>
</evidence>
<comment type="function">
    <text evidence="15">Does not seem to have nitrate reductase activity.</text>
</comment>
<gene>
    <name evidence="24" type="primary">narX_1</name>
    <name evidence="24" type="ORF">NCTC11820_01146</name>
</gene>
<keyword evidence="9" id="KW-0249">Electron transport</keyword>
<feature type="domain" description="NarG-like" evidence="23">
    <location>
        <begin position="6"/>
        <end position="227"/>
    </location>
</feature>
<organism evidence="24 25">
    <name type="scientific">Mobiluncus curtisii</name>
    <dbReference type="NCBI Taxonomy" id="2051"/>
    <lineage>
        <taxon>Bacteria</taxon>
        <taxon>Bacillati</taxon>
        <taxon>Actinomycetota</taxon>
        <taxon>Actinomycetes</taxon>
        <taxon>Actinomycetales</taxon>
        <taxon>Actinomycetaceae</taxon>
        <taxon>Mobiluncus</taxon>
    </lineage>
</organism>
<evidence type="ECO:0000256" key="4">
    <source>
        <dbReference type="ARBA" id="ARBA00022448"/>
    </source>
</evidence>
<sequence>MNPFELFLWTGFPYLALGLLIVGLIWRYRYDKFGWTSRSSQIYESTLLRWASPLFHFGILFVGVGHVMGLLIPKSWTTASGVSEHGYHLMATIGGMTAGVAAVVGLLGLLYRRIVNKSVRFATTKNDIFMYVLLCLPIGLGFWATLQNQVLGGANGYDYRETISPWLRSILTFQPQPELLAGVPSSFKMHIIAGLLLFAIWPFTRLVHVVSAPVMYPTRPYVVYRSRTEGIRGAKTPRGWKPVTTRPQPRDSHSYGA</sequence>
<dbReference type="InterPro" id="IPR023234">
    <property type="entry name" value="NarG-like_domain"/>
</dbReference>
<dbReference type="PANTHER" id="PTHR30598:SF3">
    <property type="entry name" value="RESPIRATORY NITRATE REDUCTASE 1 GAMMA CHAIN"/>
    <property type="match status" value="1"/>
</dbReference>
<name>A0A2X2YAE8_9ACTO</name>
<evidence type="ECO:0000256" key="20">
    <source>
        <dbReference type="PIRSR" id="PIRSR603816-1"/>
    </source>
</evidence>
<evidence type="ECO:0000256" key="2">
    <source>
        <dbReference type="ARBA" id="ARBA00001970"/>
    </source>
</evidence>
<evidence type="ECO:0000256" key="21">
    <source>
        <dbReference type="SAM" id="MobiDB-lite"/>
    </source>
</evidence>
<dbReference type="FunFam" id="1.20.950.20:FF:000001">
    <property type="entry name" value="Respiratory nitrate reductase subunit gamma"/>
    <property type="match status" value="1"/>
</dbReference>
<keyword evidence="14 22" id="KW-0472">Membrane</keyword>
<evidence type="ECO:0000256" key="1">
    <source>
        <dbReference type="ARBA" id="ARBA00001942"/>
    </source>
</evidence>
<evidence type="ECO:0000256" key="15">
    <source>
        <dbReference type="ARBA" id="ARBA00056200"/>
    </source>
</evidence>
<evidence type="ECO:0000259" key="23">
    <source>
        <dbReference type="Pfam" id="PF02665"/>
    </source>
</evidence>
<keyword evidence="13" id="KW-0534">Nitrate assimilation</keyword>
<dbReference type="GO" id="GO:0009055">
    <property type="term" value="F:electron transfer activity"/>
    <property type="evidence" value="ECO:0007669"/>
    <property type="project" value="TreeGrafter"/>
</dbReference>
<dbReference type="NCBIfam" id="TIGR00351">
    <property type="entry name" value="narI"/>
    <property type="match status" value="1"/>
</dbReference>
<feature type="binding site" description="axial binding residue" evidence="20">
    <location>
        <position position="208"/>
    </location>
    <ligand>
        <name>heme b</name>
        <dbReference type="ChEBI" id="CHEBI:60344"/>
        <label>1</label>
    </ligand>
    <ligandPart>
        <name>Fe</name>
        <dbReference type="ChEBI" id="CHEBI:18248"/>
    </ligandPart>
</feature>
<feature type="binding site" description="axial binding residue" evidence="20">
    <location>
        <position position="66"/>
    </location>
    <ligand>
        <name>heme b</name>
        <dbReference type="ChEBI" id="CHEBI:60344"/>
        <label>2</label>
    </ligand>
    <ligandPart>
        <name>Fe</name>
        <dbReference type="ChEBI" id="CHEBI:18248"/>
    </ligandPart>
</feature>